<dbReference type="Proteomes" id="UP000295468">
    <property type="component" value="Unassembled WGS sequence"/>
</dbReference>
<evidence type="ECO:0000313" key="2">
    <source>
        <dbReference type="Proteomes" id="UP000295468"/>
    </source>
</evidence>
<dbReference type="OrthoDB" id="872894at2"/>
<dbReference type="EMBL" id="SNYI01000003">
    <property type="protein sequence ID" value="TDQ29367.1"/>
    <property type="molecule type" value="Genomic_DNA"/>
</dbReference>
<reference evidence="1 2" key="1">
    <citation type="submission" date="2019-03" db="EMBL/GenBank/DDBJ databases">
        <title>Genomic Encyclopedia of Archaeal and Bacterial Type Strains, Phase II (KMG-II): from individual species to whole genera.</title>
        <authorList>
            <person name="Goeker M."/>
        </authorList>
    </citation>
    <scope>NUCLEOTIDE SEQUENCE [LARGE SCALE GENOMIC DNA]</scope>
    <source>
        <strain evidence="1 2">DSM 18435</strain>
    </source>
</reference>
<organism evidence="1 2">
    <name type="scientific">Zeaxanthinibacter enoshimensis</name>
    <dbReference type="NCBI Taxonomy" id="392009"/>
    <lineage>
        <taxon>Bacteria</taxon>
        <taxon>Pseudomonadati</taxon>
        <taxon>Bacteroidota</taxon>
        <taxon>Flavobacteriia</taxon>
        <taxon>Flavobacteriales</taxon>
        <taxon>Flavobacteriaceae</taxon>
        <taxon>Zeaxanthinibacter</taxon>
    </lineage>
</organism>
<dbReference type="AlphaFoldDB" id="A0A4R6TGK0"/>
<comment type="caution">
    <text evidence="1">The sequence shown here is derived from an EMBL/GenBank/DDBJ whole genome shotgun (WGS) entry which is preliminary data.</text>
</comment>
<dbReference type="InterPro" id="IPR024992">
    <property type="entry name" value="DUF3891"/>
</dbReference>
<gene>
    <name evidence="1" type="ORF">CLV82_2825</name>
</gene>
<evidence type="ECO:0000313" key="1">
    <source>
        <dbReference type="EMBL" id="TDQ29367.1"/>
    </source>
</evidence>
<protein>
    <submittedName>
        <fullName evidence="1">Uncharacterized protein DUF3891</fullName>
    </submittedName>
</protein>
<name>A0A4R6TGK0_9FLAO</name>
<accession>A0A4R6TGK0</accession>
<dbReference type="Pfam" id="PF13030">
    <property type="entry name" value="DUF3891"/>
    <property type="match status" value="1"/>
</dbReference>
<proteinExistence type="predicted"/>
<keyword evidence="2" id="KW-1185">Reference proteome</keyword>
<dbReference type="RefSeq" id="WP_133644940.1">
    <property type="nucleotide sequence ID" value="NZ_SNYI01000003.1"/>
</dbReference>
<sequence>MIVNHLLEGWEVISHYTHGLLAGKIAMQVKPSFRPAYWEDVLTAIIEHDDYLLDFDKKNYLTDIGTPMDFTQDKRSDSDALAHAELVIENAAQKSQMVALLIGAHLEFLYGDKIAAHKGFKSFFNMVLTERKKQLKLYGWSKDNLEEAYGLMRFCDRASLILCQRQLPARDRKLEINKGLEHHRYFIHGEPGKVSIEPWPFQESRFELHYETRLLQKASFRSNKQLAKAVEKAPIKLESVVFEGVDKQG</sequence>